<dbReference type="InterPro" id="IPR039697">
    <property type="entry name" value="Alcohol_dehydrogenase_Fe"/>
</dbReference>
<feature type="domain" description="Fe-containing alcohol dehydrogenase-like C-terminal" evidence="6">
    <location>
        <begin position="193"/>
        <end position="387"/>
    </location>
</feature>
<dbReference type="PROSITE" id="PS00060">
    <property type="entry name" value="ADH_IRON_2"/>
    <property type="match status" value="1"/>
</dbReference>
<dbReference type="PANTHER" id="PTHR11496:SF102">
    <property type="entry name" value="ALCOHOL DEHYDROGENASE 4"/>
    <property type="match status" value="1"/>
</dbReference>
<evidence type="ECO:0000256" key="3">
    <source>
        <dbReference type="ARBA" id="ARBA00023002"/>
    </source>
</evidence>
<evidence type="ECO:0000313" key="8">
    <source>
        <dbReference type="Proteomes" id="UP000184139"/>
    </source>
</evidence>
<evidence type="ECO:0000256" key="4">
    <source>
        <dbReference type="ARBA" id="ARBA00023027"/>
    </source>
</evidence>
<dbReference type="Proteomes" id="UP000184139">
    <property type="component" value="Unassembled WGS sequence"/>
</dbReference>
<keyword evidence="3" id="KW-0560">Oxidoreductase</keyword>
<dbReference type="InterPro" id="IPR001670">
    <property type="entry name" value="ADH_Fe/GldA"/>
</dbReference>
<protein>
    <submittedName>
        <fullName evidence="7">Alcohol dehydrogenase, class IV</fullName>
    </submittedName>
</protein>
<sequence>MDHRLLFNLRKFLVPEIVYGIGSLELAGRHARNLGASRVLLVSDPGIRACGWLERVETSLQEADLASATFTDISPNPRDHEVMAGAERYRSEGCDLIVAVGGGSPMDCAKGIGVVATNGGHITDFEGVDEIANPVPPLVFIPTTAGSSADVSQFAIISDTRRRVKIAIVSKMVIPDIALVDPQTTTTMPPELTAATGIDTLCHAFEAAVSTASSPLTDMAADSAIALVVDNLPGACREPDNMRYRDNMMMASLMAGLAFSNASLGIVHAMAHSLGGRMDLAHGECNALLLEKAIVFNYPKTPDVYDRLAARMGLEIDALPPERRAVAIADSVASLRRTIGITQRLGDYGIHVDDLGQLAAMAVHDPCLATNPREADPADIETLYRQIL</sequence>
<dbReference type="RefSeq" id="WP_073374868.1">
    <property type="nucleotide sequence ID" value="NZ_FQXS01000007.1"/>
</dbReference>
<evidence type="ECO:0000313" key="7">
    <source>
        <dbReference type="EMBL" id="SHH70887.1"/>
    </source>
</evidence>
<evidence type="ECO:0000256" key="2">
    <source>
        <dbReference type="ARBA" id="ARBA00007358"/>
    </source>
</evidence>
<accession>A0A1M5V6L3</accession>
<dbReference type="InterPro" id="IPR018211">
    <property type="entry name" value="ADH_Fe_CS"/>
</dbReference>
<dbReference type="Gene3D" id="1.20.1090.10">
    <property type="entry name" value="Dehydroquinate synthase-like - alpha domain"/>
    <property type="match status" value="1"/>
</dbReference>
<dbReference type="STRING" id="1121409.SAMN02745124_01529"/>
<dbReference type="PROSITE" id="PS00913">
    <property type="entry name" value="ADH_IRON_1"/>
    <property type="match status" value="1"/>
</dbReference>
<proteinExistence type="inferred from homology"/>
<evidence type="ECO:0000259" key="6">
    <source>
        <dbReference type="Pfam" id="PF25137"/>
    </source>
</evidence>
<dbReference type="GO" id="GO:0046872">
    <property type="term" value="F:metal ion binding"/>
    <property type="evidence" value="ECO:0007669"/>
    <property type="project" value="InterPro"/>
</dbReference>
<dbReference type="InterPro" id="IPR056798">
    <property type="entry name" value="ADH_Fe_C"/>
</dbReference>
<dbReference type="Pfam" id="PF25137">
    <property type="entry name" value="ADH_Fe_C"/>
    <property type="match status" value="1"/>
</dbReference>
<comment type="cofactor">
    <cofactor evidence="1">
        <name>Fe cation</name>
        <dbReference type="ChEBI" id="CHEBI:24875"/>
    </cofactor>
</comment>
<keyword evidence="8" id="KW-1185">Reference proteome</keyword>
<dbReference type="AlphaFoldDB" id="A0A1M5V6L3"/>
<organism evidence="7 8">
    <name type="scientific">Desulfofustis glycolicus DSM 9705</name>
    <dbReference type="NCBI Taxonomy" id="1121409"/>
    <lineage>
        <taxon>Bacteria</taxon>
        <taxon>Pseudomonadati</taxon>
        <taxon>Thermodesulfobacteriota</taxon>
        <taxon>Desulfobulbia</taxon>
        <taxon>Desulfobulbales</taxon>
        <taxon>Desulfocapsaceae</taxon>
        <taxon>Desulfofustis</taxon>
    </lineage>
</organism>
<keyword evidence="4" id="KW-0520">NAD</keyword>
<dbReference type="FunFam" id="1.20.1090.10:FF:000001">
    <property type="entry name" value="Aldehyde-alcohol dehydrogenase"/>
    <property type="match status" value="1"/>
</dbReference>
<reference evidence="7 8" key="1">
    <citation type="submission" date="2016-11" db="EMBL/GenBank/DDBJ databases">
        <authorList>
            <person name="Jaros S."/>
            <person name="Januszkiewicz K."/>
            <person name="Wedrychowicz H."/>
        </authorList>
    </citation>
    <scope>NUCLEOTIDE SEQUENCE [LARGE SCALE GENOMIC DNA]</scope>
    <source>
        <strain evidence="7 8">DSM 9705</strain>
    </source>
</reference>
<dbReference type="Pfam" id="PF00465">
    <property type="entry name" value="Fe-ADH"/>
    <property type="match status" value="1"/>
</dbReference>
<dbReference type="EMBL" id="FQXS01000007">
    <property type="protein sequence ID" value="SHH70887.1"/>
    <property type="molecule type" value="Genomic_DNA"/>
</dbReference>
<name>A0A1M5V6L3_9BACT</name>
<dbReference type="Gene3D" id="3.40.50.1970">
    <property type="match status" value="1"/>
</dbReference>
<dbReference type="CDD" id="cd17814">
    <property type="entry name" value="Fe-ADH-like"/>
    <property type="match status" value="1"/>
</dbReference>
<dbReference type="SUPFAM" id="SSF56796">
    <property type="entry name" value="Dehydroquinate synthase-like"/>
    <property type="match status" value="1"/>
</dbReference>
<gene>
    <name evidence="7" type="ORF">SAMN02745124_01529</name>
</gene>
<feature type="domain" description="Alcohol dehydrogenase iron-type/glycerol dehydrogenase GldA" evidence="5">
    <location>
        <begin position="16"/>
        <end position="182"/>
    </location>
</feature>
<evidence type="ECO:0000259" key="5">
    <source>
        <dbReference type="Pfam" id="PF00465"/>
    </source>
</evidence>
<evidence type="ECO:0000256" key="1">
    <source>
        <dbReference type="ARBA" id="ARBA00001962"/>
    </source>
</evidence>
<dbReference type="PANTHER" id="PTHR11496">
    <property type="entry name" value="ALCOHOL DEHYDROGENASE"/>
    <property type="match status" value="1"/>
</dbReference>
<dbReference type="FunFam" id="3.40.50.1970:FF:000003">
    <property type="entry name" value="Alcohol dehydrogenase, iron-containing"/>
    <property type="match status" value="1"/>
</dbReference>
<comment type="similarity">
    <text evidence="2">Belongs to the iron-containing alcohol dehydrogenase family.</text>
</comment>
<dbReference type="GO" id="GO:0004022">
    <property type="term" value="F:alcohol dehydrogenase (NAD+) activity"/>
    <property type="evidence" value="ECO:0007669"/>
    <property type="project" value="TreeGrafter"/>
</dbReference>
<dbReference type="NCBIfam" id="NF041833">
    <property type="entry name" value="Fe_ADH_ErcA"/>
    <property type="match status" value="1"/>
</dbReference>
<dbReference type="OrthoDB" id="9778433at2"/>